<organism evidence="2 3">
    <name type="scientific">Paenibacillus monticola</name>
    <dbReference type="NCBI Taxonomy" id="2666075"/>
    <lineage>
        <taxon>Bacteria</taxon>
        <taxon>Bacillati</taxon>
        <taxon>Bacillota</taxon>
        <taxon>Bacilli</taxon>
        <taxon>Bacillales</taxon>
        <taxon>Paenibacillaceae</taxon>
        <taxon>Paenibacillus</taxon>
    </lineage>
</organism>
<dbReference type="EMBL" id="WJXB01000003">
    <property type="protein sequence ID" value="MRN53323.1"/>
    <property type="molecule type" value="Genomic_DNA"/>
</dbReference>
<sequence>MAGSENINKEPHKNSDESLAFHSNAIREFVEEKTGNPGTKGPVDESTARMSDDQNRLITEHNRQD</sequence>
<dbReference type="AlphaFoldDB" id="A0A7X2H4J6"/>
<proteinExistence type="predicted"/>
<feature type="region of interest" description="Disordered" evidence="1">
    <location>
        <begin position="1"/>
        <end position="65"/>
    </location>
</feature>
<accession>A0A7X2H4J6</accession>
<dbReference type="RefSeq" id="WP_154118364.1">
    <property type="nucleotide sequence ID" value="NZ_WJXB01000003.1"/>
</dbReference>
<feature type="compositionally biased region" description="Basic and acidic residues" evidence="1">
    <location>
        <begin position="7"/>
        <end position="16"/>
    </location>
</feature>
<name>A0A7X2H4J6_9BACL</name>
<dbReference type="Proteomes" id="UP000463051">
    <property type="component" value="Unassembled WGS sequence"/>
</dbReference>
<evidence type="ECO:0000256" key="1">
    <source>
        <dbReference type="SAM" id="MobiDB-lite"/>
    </source>
</evidence>
<feature type="compositionally biased region" description="Basic and acidic residues" evidence="1">
    <location>
        <begin position="42"/>
        <end position="65"/>
    </location>
</feature>
<evidence type="ECO:0000313" key="3">
    <source>
        <dbReference type="Proteomes" id="UP000463051"/>
    </source>
</evidence>
<gene>
    <name evidence="2" type="ORF">GJB61_10000</name>
</gene>
<evidence type="ECO:0000313" key="2">
    <source>
        <dbReference type="EMBL" id="MRN53323.1"/>
    </source>
</evidence>
<comment type="caution">
    <text evidence="2">The sequence shown here is derived from an EMBL/GenBank/DDBJ whole genome shotgun (WGS) entry which is preliminary data.</text>
</comment>
<reference evidence="2 3" key="1">
    <citation type="submission" date="2019-11" db="EMBL/GenBank/DDBJ databases">
        <title>Paenibacillus monticola sp. nov., a novel PGPR strain isolated from mountain sample in China.</title>
        <authorList>
            <person name="Zhao Q."/>
            <person name="Li H.-P."/>
            <person name="Zhang J.-L."/>
        </authorList>
    </citation>
    <scope>NUCLEOTIDE SEQUENCE [LARGE SCALE GENOMIC DNA]</scope>
    <source>
        <strain evidence="2 3">LC-T2</strain>
    </source>
</reference>
<keyword evidence="3" id="KW-1185">Reference proteome</keyword>
<protein>
    <submittedName>
        <fullName evidence="2">Uncharacterized protein</fullName>
    </submittedName>
</protein>